<dbReference type="HOGENOM" id="CLU_3010096_0_0_10"/>
<proteinExistence type="predicted"/>
<evidence type="ECO:0000256" key="1">
    <source>
        <dbReference type="SAM" id="MobiDB-lite"/>
    </source>
</evidence>
<evidence type="ECO:0000313" key="3">
    <source>
        <dbReference type="Proteomes" id="UP000003598"/>
    </source>
</evidence>
<evidence type="ECO:0000313" key="2">
    <source>
        <dbReference type="EMBL" id="EHH01214.1"/>
    </source>
</evidence>
<accession>G5SNE8</accession>
<protein>
    <submittedName>
        <fullName evidence="2">Uncharacterized protein</fullName>
    </submittedName>
</protein>
<name>G5SNE8_9BACT</name>
<dbReference type="AlphaFoldDB" id="G5SNE8"/>
<comment type="caution">
    <text evidence="2">The sequence shown here is derived from an EMBL/GenBank/DDBJ whole genome shotgun (WGS) entry which is preliminary data.</text>
</comment>
<dbReference type="EMBL" id="AFFY01000015">
    <property type="protein sequence ID" value="EHH01214.1"/>
    <property type="molecule type" value="Genomic_DNA"/>
</dbReference>
<dbReference type="Proteomes" id="UP000003598">
    <property type="component" value="Unassembled WGS sequence"/>
</dbReference>
<feature type="region of interest" description="Disordered" evidence="1">
    <location>
        <begin position="1"/>
        <end position="23"/>
    </location>
</feature>
<organism evidence="2 3">
    <name type="scientific">Paraprevotella clara YIT 11840</name>
    <dbReference type="NCBI Taxonomy" id="762968"/>
    <lineage>
        <taxon>Bacteria</taxon>
        <taxon>Pseudomonadati</taxon>
        <taxon>Bacteroidota</taxon>
        <taxon>Bacteroidia</taxon>
        <taxon>Bacteroidales</taxon>
        <taxon>Prevotellaceae</taxon>
        <taxon>Paraprevotella</taxon>
    </lineage>
</organism>
<reference evidence="2 3" key="1">
    <citation type="submission" date="2011-03" db="EMBL/GenBank/DDBJ databases">
        <authorList>
            <person name="Weinstock G."/>
            <person name="Sodergren E."/>
            <person name="Clifton S."/>
            <person name="Fulton L."/>
            <person name="Fulton B."/>
            <person name="Courtney L."/>
            <person name="Fronick C."/>
            <person name="Harrison M."/>
            <person name="Strong C."/>
            <person name="Farmer C."/>
            <person name="Delahaunty K."/>
            <person name="Markovic C."/>
            <person name="Hall O."/>
            <person name="Minx P."/>
            <person name="Tomlinson C."/>
            <person name="Mitreva M."/>
            <person name="Hou S."/>
            <person name="Chen J."/>
            <person name="Wollam A."/>
            <person name="Pepin K.H."/>
            <person name="Johnson M."/>
            <person name="Bhonagiri V."/>
            <person name="Zhang X."/>
            <person name="Suruliraj S."/>
            <person name="Warren W."/>
            <person name="Chinwalla A."/>
            <person name="Mardis E.R."/>
            <person name="Wilson R.K."/>
        </authorList>
    </citation>
    <scope>NUCLEOTIDE SEQUENCE [LARGE SCALE GENOMIC DNA]</scope>
    <source>
        <strain evidence="2 3">YIT 11840</strain>
    </source>
</reference>
<keyword evidence="3" id="KW-1185">Reference proteome</keyword>
<gene>
    <name evidence="2" type="ORF">HMPREF9441_00877</name>
</gene>
<feature type="compositionally biased region" description="Basic and acidic residues" evidence="1">
    <location>
        <begin position="7"/>
        <end position="18"/>
    </location>
</feature>
<sequence>MIFQSKPNEKSFAAEKWSEKRKKDRNQEVLTLIFCNKVTLSDRNLNFSRRKKRLSD</sequence>